<gene>
    <name evidence="1" type="ORF">EW142_15095</name>
</gene>
<dbReference type="SUPFAM" id="SSF101898">
    <property type="entry name" value="NHL repeat"/>
    <property type="match status" value="1"/>
</dbReference>
<comment type="caution">
    <text evidence="1">The sequence shown here is derived from an EMBL/GenBank/DDBJ whole genome shotgun (WGS) entry which is preliminary data.</text>
</comment>
<evidence type="ECO:0000313" key="1">
    <source>
        <dbReference type="EMBL" id="TAI47975.1"/>
    </source>
</evidence>
<name>A0A4Q8QC85_9FLAO</name>
<dbReference type="AlphaFoldDB" id="A0A4Q8QC85"/>
<dbReference type="OrthoDB" id="5599486at2"/>
<proteinExistence type="predicted"/>
<accession>A0A4Q8QC85</accession>
<evidence type="ECO:0000313" key="2">
    <source>
        <dbReference type="Proteomes" id="UP000291981"/>
    </source>
</evidence>
<dbReference type="Proteomes" id="UP000291981">
    <property type="component" value="Unassembled WGS sequence"/>
</dbReference>
<sequence length="288" mass="32569">MNKILPLIGLVVFQACAQNPWYGDLEYLGKLPSKLSEVSGIIPGKNNTAWIIEDNGNKDRLYRINLKGKLIQELKVKDAGNEDWEDLARAQNGDVFIGDFGNNGNYRKDLVIYKVPNPDTEKGDKIDAEKIEFRYPEQNQFPPKKAGLYYDCEAFFHHGSSLYLITKNRARPYNGRAYIYKVPDTPGKYAAQRVGELVTCTDSQFCSVTAADISPDGTKIVLLGSGFIWLYTDFSMDDFSQGKLETIDVLHRTQQESICFVNDSTLLIADEQSKTKGRNLYSYTLKKD</sequence>
<dbReference type="PROSITE" id="PS51257">
    <property type="entry name" value="PROKAR_LIPOPROTEIN"/>
    <property type="match status" value="1"/>
</dbReference>
<organism evidence="1 2">
    <name type="scientific">Flagellimonas allohymeniacidonis</name>
    <dbReference type="NCBI Taxonomy" id="2517819"/>
    <lineage>
        <taxon>Bacteria</taxon>
        <taxon>Pseudomonadati</taxon>
        <taxon>Bacteroidota</taxon>
        <taxon>Flavobacteriia</taxon>
        <taxon>Flavobacteriales</taxon>
        <taxon>Flavobacteriaceae</taxon>
        <taxon>Flagellimonas</taxon>
    </lineage>
</organism>
<dbReference type="EMBL" id="SGIU01000002">
    <property type="protein sequence ID" value="TAI47975.1"/>
    <property type="molecule type" value="Genomic_DNA"/>
</dbReference>
<keyword evidence="2" id="KW-1185">Reference proteome</keyword>
<protein>
    <submittedName>
        <fullName evidence="1">Uncharacterized protein</fullName>
    </submittedName>
</protein>
<reference evidence="1 2" key="1">
    <citation type="submission" date="2019-02" db="EMBL/GenBank/DDBJ databases">
        <title>Draft genome sequence of Muricauda sp. 176CP4-71.</title>
        <authorList>
            <person name="Park J.-S."/>
        </authorList>
    </citation>
    <scope>NUCLEOTIDE SEQUENCE [LARGE SCALE GENOMIC DNA]</scope>
    <source>
        <strain evidence="1 2">176CP4-71</strain>
    </source>
</reference>
<dbReference type="RefSeq" id="WP_130615273.1">
    <property type="nucleotide sequence ID" value="NZ_SGIU01000002.1"/>
</dbReference>